<protein>
    <recommendedName>
        <fullName evidence="4">Secreted protein</fullName>
    </recommendedName>
</protein>
<dbReference type="Proteomes" id="UP001444071">
    <property type="component" value="Unassembled WGS sequence"/>
</dbReference>
<name>A0ABV0WVU3_9TELE</name>
<keyword evidence="1" id="KW-0732">Signal</keyword>
<gene>
    <name evidence="2" type="ORF">XENORESO_008449</name>
</gene>
<evidence type="ECO:0008006" key="4">
    <source>
        <dbReference type="Google" id="ProtNLM"/>
    </source>
</evidence>
<feature type="chain" id="PRO_5047497237" description="Secreted protein" evidence="1">
    <location>
        <begin position="31"/>
        <end position="115"/>
    </location>
</feature>
<evidence type="ECO:0000256" key="1">
    <source>
        <dbReference type="SAM" id="SignalP"/>
    </source>
</evidence>
<feature type="signal peptide" evidence="1">
    <location>
        <begin position="1"/>
        <end position="30"/>
    </location>
</feature>
<proteinExistence type="predicted"/>
<evidence type="ECO:0000313" key="3">
    <source>
        <dbReference type="Proteomes" id="UP001444071"/>
    </source>
</evidence>
<dbReference type="EMBL" id="JAHRIM010072744">
    <property type="protein sequence ID" value="MEQ2273753.1"/>
    <property type="molecule type" value="Genomic_DNA"/>
</dbReference>
<accession>A0ABV0WVU3</accession>
<evidence type="ECO:0000313" key="2">
    <source>
        <dbReference type="EMBL" id="MEQ2273753.1"/>
    </source>
</evidence>
<keyword evidence="3" id="KW-1185">Reference proteome</keyword>
<comment type="caution">
    <text evidence="2">The sequence shown here is derived from an EMBL/GenBank/DDBJ whole genome shotgun (WGS) entry which is preliminary data.</text>
</comment>
<reference evidence="2 3" key="1">
    <citation type="submission" date="2021-06" db="EMBL/GenBank/DDBJ databases">
        <authorList>
            <person name="Palmer J.M."/>
        </authorList>
    </citation>
    <scope>NUCLEOTIDE SEQUENCE [LARGE SCALE GENOMIC DNA]</scope>
    <source>
        <strain evidence="2 3">XR_2019</strain>
        <tissue evidence="2">Muscle</tissue>
    </source>
</reference>
<sequence length="115" mass="13093">MSQWKRGISNPRLRILHRFFCVLLWRLAYNEVVHYRHQLAWSVDQNVADPHSSPSCLFKSQTRQPAEINRKCCAKTLSGSGFGPGFGDPWPISCLPVALCPELTDILLDFLLLVI</sequence>
<organism evidence="2 3">
    <name type="scientific">Xenotaenia resolanae</name>
    <dbReference type="NCBI Taxonomy" id="208358"/>
    <lineage>
        <taxon>Eukaryota</taxon>
        <taxon>Metazoa</taxon>
        <taxon>Chordata</taxon>
        <taxon>Craniata</taxon>
        <taxon>Vertebrata</taxon>
        <taxon>Euteleostomi</taxon>
        <taxon>Actinopterygii</taxon>
        <taxon>Neopterygii</taxon>
        <taxon>Teleostei</taxon>
        <taxon>Neoteleostei</taxon>
        <taxon>Acanthomorphata</taxon>
        <taxon>Ovalentaria</taxon>
        <taxon>Atherinomorphae</taxon>
        <taxon>Cyprinodontiformes</taxon>
        <taxon>Goodeidae</taxon>
        <taxon>Xenotaenia</taxon>
    </lineage>
</organism>